<dbReference type="Pfam" id="PF00581">
    <property type="entry name" value="Rhodanese"/>
    <property type="match status" value="1"/>
</dbReference>
<dbReference type="SMART" id="SM00450">
    <property type="entry name" value="RHOD"/>
    <property type="match status" value="1"/>
</dbReference>
<dbReference type="PANTHER" id="PTHR44390">
    <property type="entry name" value="CENTROSOMAL PROTEIN OF 41 KDA"/>
    <property type="match status" value="1"/>
</dbReference>
<evidence type="ECO:0000313" key="14">
    <source>
        <dbReference type="Proteomes" id="UP001152622"/>
    </source>
</evidence>
<evidence type="ECO:0000256" key="10">
    <source>
        <dbReference type="ARBA" id="ARBA00038465"/>
    </source>
</evidence>
<name>A0A9Q1JF07_SYNKA</name>
<evidence type="ECO:0000256" key="4">
    <source>
        <dbReference type="ARBA" id="ARBA00022490"/>
    </source>
</evidence>
<feature type="region of interest" description="Disordered" evidence="11">
    <location>
        <begin position="88"/>
        <end position="107"/>
    </location>
</feature>
<dbReference type="PANTHER" id="PTHR44390:SF1">
    <property type="entry name" value="CENTROSOMAL PROTEIN OF 41 KDA"/>
    <property type="match status" value="1"/>
</dbReference>
<reference evidence="13" key="1">
    <citation type="journal article" date="2023" name="Science">
        <title>Genome structures resolve the early diversification of teleost fishes.</title>
        <authorList>
            <person name="Parey E."/>
            <person name="Louis A."/>
            <person name="Montfort J."/>
            <person name="Bouchez O."/>
            <person name="Roques C."/>
            <person name="Iampietro C."/>
            <person name="Lluch J."/>
            <person name="Castinel A."/>
            <person name="Donnadieu C."/>
            <person name="Desvignes T."/>
            <person name="Floi Bucao C."/>
            <person name="Jouanno E."/>
            <person name="Wen M."/>
            <person name="Mejri S."/>
            <person name="Dirks R."/>
            <person name="Jansen H."/>
            <person name="Henkel C."/>
            <person name="Chen W.J."/>
            <person name="Zahm M."/>
            <person name="Cabau C."/>
            <person name="Klopp C."/>
            <person name="Thompson A.W."/>
            <person name="Robinson-Rechavi M."/>
            <person name="Braasch I."/>
            <person name="Lecointre G."/>
            <person name="Bobe J."/>
            <person name="Postlethwait J.H."/>
            <person name="Berthelot C."/>
            <person name="Roest Crollius H."/>
            <person name="Guiguen Y."/>
        </authorList>
    </citation>
    <scope>NUCLEOTIDE SEQUENCE</scope>
    <source>
        <strain evidence="13">WJC10195</strain>
    </source>
</reference>
<dbReference type="Gene3D" id="3.40.250.10">
    <property type="entry name" value="Rhodanese-like domain"/>
    <property type="match status" value="1"/>
</dbReference>
<evidence type="ECO:0000256" key="3">
    <source>
        <dbReference type="ARBA" id="ARBA00022448"/>
    </source>
</evidence>
<feature type="region of interest" description="Disordered" evidence="11">
    <location>
        <begin position="327"/>
        <end position="360"/>
    </location>
</feature>
<comment type="caution">
    <text evidence="13">The sequence shown here is derived from an EMBL/GenBank/DDBJ whole genome shotgun (WGS) entry which is preliminary data.</text>
</comment>
<keyword evidence="8" id="KW-0206">Cytoskeleton</keyword>
<evidence type="ECO:0000256" key="8">
    <source>
        <dbReference type="ARBA" id="ARBA00023212"/>
    </source>
</evidence>
<evidence type="ECO:0000256" key="1">
    <source>
        <dbReference type="ARBA" id="ARBA00004120"/>
    </source>
</evidence>
<dbReference type="GO" id="GO:0005813">
    <property type="term" value="C:centrosome"/>
    <property type="evidence" value="ECO:0007669"/>
    <property type="project" value="UniProtKB-SubCell"/>
</dbReference>
<comment type="similarity">
    <text evidence="10">Belongs to the CEP41 family.</text>
</comment>
<dbReference type="AlphaFoldDB" id="A0A9Q1JF07"/>
<dbReference type="InterPro" id="IPR001763">
    <property type="entry name" value="Rhodanese-like_dom"/>
</dbReference>
<dbReference type="GO" id="GO:0015031">
    <property type="term" value="P:protein transport"/>
    <property type="evidence" value="ECO:0007669"/>
    <property type="project" value="UniProtKB-KW"/>
</dbReference>
<evidence type="ECO:0000256" key="7">
    <source>
        <dbReference type="ARBA" id="ARBA00023069"/>
    </source>
</evidence>
<proteinExistence type="inferred from homology"/>
<feature type="domain" description="Rhodanese" evidence="12">
    <location>
        <begin position="167"/>
        <end position="264"/>
    </location>
</feature>
<dbReference type="OrthoDB" id="70250at2759"/>
<sequence length="360" mass="40665">MSSTRSIGNTEYMKKKVPRNPKYHNVKSKVDTGCSLIRYMERMEELKKNYRYRKGELFKRLKVSTFAQLVIQVSSVSDLNDMDVEEELDDNGSILSETDVEPNNNSPDRMPGLVLNEDCDSEFGLSPRSTLHSLISGIGELDMDKYGQRHTNVAPISSPRVSEQPYPDCPYLLLDVRDKEDYEWCHIISAYSYPIATLSRTMDPYIKEVLEYKNAPGKIIILYDEDERMASIAATTMFERGFENVFMLSGGLKVIAQKFPEGMTTGAVPVQCLLSPTATRSLRRSQGQGSYPAEKKCRFTFQDIRKIQQHQEEMLVPSAPSVTLMSKSSSLSKCSSRTSQQAPSVAGTDSSRSQISRPWR</sequence>
<keyword evidence="9" id="KW-0966">Cell projection</keyword>
<dbReference type="EMBL" id="JAINUF010000001">
    <property type="protein sequence ID" value="KAJ8381852.1"/>
    <property type="molecule type" value="Genomic_DNA"/>
</dbReference>
<dbReference type="GO" id="GO:0060271">
    <property type="term" value="P:cilium assembly"/>
    <property type="evidence" value="ECO:0007669"/>
    <property type="project" value="TreeGrafter"/>
</dbReference>
<dbReference type="InterPro" id="IPR036873">
    <property type="entry name" value="Rhodanese-like_dom_sf"/>
</dbReference>
<feature type="compositionally biased region" description="Polar residues" evidence="11">
    <location>
        <begin position="340"/>
        <end position="360"/>
    </location>
</feature>
<dbReference type="CDD" id="cd00158">
    <property type="entry name" value="RHOD"/>
    <property type="match status" value="1"/>
</dbReference>
<evidence type="ECO:0000313" key="13">
    <source>
        <dbReference type="EMBL" id="KAJ8381852.1"/>
    </source>
</evidence>
<organism evidence="13 14">
    <name type="scientific">Synaphobranchus kaupii</name>
    <name type="common">Kaup's arrowtooth eel</name>
    <dbReference type="NCBI Taxonomy" id="118154"/>
    <lineage>
        <taxon>Eukaryota</taxon>
        <taxon>Metazoa</taxon>
        <taxon>Chordata</taxon>
        <taxon>Craniata</taxon>
        <taxon>Vertebrata</taxon>
        <taxon>Euteleostomi</taxon>
        <taxon>Actinopterygii</taxon>
        <taxon>Neopterygii</taxon>
        <taxon>Teleostei</taxon>
        <taxon>Anguilliformes</taxon>
        <taxon>Synaphobranchidae</taxon>
        <taxon>Synaphobranchus</taxon>
    </lineage>
</organism>
<dbReference type="Proteomes" id="UP001152622">
    <property type="component" value="Chromosome 1"/>
</dbReference>
<keyword evidence="3" id="KW-0813">Transport</keyword>
<protein>
    <recommendedName>
        <fullName evidence="12">Rhodanese domain-containing protein</fullName>
    </recommendedName>
</protein>
<evidence type="ECO:0000256" key="5">
    <source>
        <dbReference type="ARBA" id="ARBA00022794"/>
    </source>
</evidence>
<gene>
    <name evidence="13" type="ORF">SKAU_G00026300</name>
</gene>
<keyword evidence="5" id="KW-0970">Cilium biogenesis/degradation</keyword>
<evidence type="ECO:0000256" key="6">
    <source>
        <dbReference type="ARBA" id="ARBA00022927"/>
    </source>
</evidence>
<dbReference type="SUPFAM" id="SSF52821">
    <property type="entry name" value="Rhodanese/Cell cycle control phosphatase"/>
    <property type="match status" value="1"/>
</dbReference>
<feature type="compositionally biased region" description="Low complexity" evidence="11">
    <location>
        <begin position="327"/>
        <end position="339"/>
    </location>
</feature>
<keyword evidence="7" id="KW-0969">Cilium</keyword>
<evidence type="ECO:0000256" key="9">
    <source>
        <dbReference type="ARBA" id="ARBA00023273"/>
    </source>
</evidence>
<keyword evidence="6" id="KW-0653">Protein transport</keyword>
<feature type="compositionally biased region" description="Polar residues" evidence="11">
    <location>
        <begin position="93"/>
        <end position="107"/>
    </location>
</feature>
<comment type="subcellular location">
    <subcellularLocation>
        <location evidence="1">Cytoplasm</location>
        <location evidence="1">Cytoskeleton</location>
        <location evidence="1">Cilium basal body</location>
    </subcellularLocation>
    <subcellularLocation>
        <location evidence="2">Cytoplasm</location>
        <location evidence="2">Cytoskeleton</location>
        <location evidence="2">Microtubule organizing center</location>
        <location evidence="2">Centrosome</location>
    </subcellularLocation>
</comment>
<dbReference type="InterPro" id="IPR051889">
    <property type="entry name" value="CEP41"/>
</dbReference>
<dbReference type="PROSITE" id="PS50206">
    <property type="entry name" value="RHODANESE_3"/>
    <property type="match status" value="1"/>
</dbReference>
<evidence type="ECO:0000256" key="11">
    <source>
        <dbReference type="SAM" id="MobiDB-lite"/>
    </source>
</evidence>
<keyword evidence="14" id="KW-1185">Reference proteome</keyword>
<evidence type="ECO:0000256" key="2">
    <source>
        <dbReference type="ARBA" id="ARBA00004300"/>
    </source>
</evidence>
<dbReference type="GO" id="GO:0036064">
    <property type="term" value="C:ciliary basal body"/>
    <property type="evidence" value="ECO:0007669"/>
    <property type="project" value="TreeGrafter"/>
</dbReference>
<evidence type="ECO:0000259" key="12">
    <source>
        <dbReference type="PROSITE" id="PS50206"/>
    </source>
</evidence>
<keyword evidence="4" id="KW-0963">Cytoplasm</keyword>
<accession>A0A9Q1JF07</accession>